<evidence type="ECO:0000313" key="3">
    <source>
        <dbReference type="Proteomes" id="UP000033058"/>
    </source>
</evidence>
<feature type="region of interest" description="Disordered" evidence="1">
    <location>
        <begin position="176"/>
        <end position="216"/>
    </location>
</feature>
<sequence length="238" mass="26463">MFKIKSIAKWSIFMIFISILLSGSTNADDEKLNDSEHDEDLPLPDYGPELFEEIKQNPKFIDARGTMPEIGDGEEEKREWTNLLTYCSSFSNFSIDPYMKGNGGSVVAFGCSGMGGYLFVEFEKNTPESVNESLIDEIYQRIKDHCEQEGISEVPVVFMWGEVPIEGEGVEIVEEAETLPVSEEKNSVELNNSKKNNSESDNDSSSDGNESNKNNSIPGFGLLGSLACLCGGWRLKKR</sequence>
<dbReference type="EMBL" id="CP009509">
    <property type="protein sequence ID" value="AKB39341.1"/>
    <property type="molecule type" value="Genomic_DNA"/>
</dbReference>
<evidence type="ECO:0000313" key="2">
    <source>
        <dbReference type="EMBL" id="AKB39341.1"/>
    </source>
</evidence>
<evidence type="ECO:0000256" key="1">
    <source>
        <dbReference type="SAM" id="MobiDB-lite"/>
    </source>
</evidence>
<dbReference type="PATRIC" id="fig|1434117.4.peg.430"/>
<dbReference type="RefSeq" id="WP_050035114.1">
    <property type="nucleotide sequence ID" value="NZ_CP009509.1"/>
</dbReference>
<dbReference type="HOGENOM" id="CLU_071221_0_0_2"/>
<dbReference type="Proteomes" id="UP000033058">
    <property type="component" value="Chromosome"/>
</dbReference>
<reference evidence="2 3" key="1">
    <citation type="submission" date="2014-07" db="EMBL/GenBank/DDBJ databases">
        <title>Methanogenic archaea and the global carbon cycle.</title>
        <authorList>
            <person name="Henriksen J.R."/>
            <person name="Luke J."/>
            <person name="Reinhart S."/>
            <person name="Benedict M.N."/>
            <person name="Youngblut N.D."/>
            <person name="Metcalf M.E."/>
            <person name="Whitaker R.J."/>
            <person name="Metcalf W.W."/>
        </authorList>
    </citation>
    <scope>NUCLEOTIDE SEQUENCE [LARGE SCALE GENOMIC DNA]</scope>
    <source>
        <strain evidence="2 3">WWM610</strain>
    </source>
</reference>
<organism evidence="2 3">
    <name type="scientific">Methanosarcina mazei WWM610</name>
    <dbReference type="NCBI Taxonomy" id="1434117"/>
    <lineage>
        <taxon>Archaea</taxon>
        <taxon>Methanobacteriati</taxon>
        <taxon>Methanobacteriota</taxon>
        <taxon>Stenosarchaea group</taxon>
        <taxon>Methanomicrobia</taxon>
        <taxon>Methanosarcinales</taxon>
        <taxon>Methanosarcinaceae</taxon>
        <taxon>Methanosarcina</taxon>
    </lineage>
</organism>
<feature type="compositionally biased region" description="Low complexity" evidence="1">
    <location>
        <begin position="203"/>
        <end position="216"/>
    </location>
</feature>
<dbReference type="AlphaFoldDB" id="A0A0E3LEN7"/>
<proteinExistence type="predicted"/>
<dbReference type="GeneID" id="68903322"/>
<accession>A0A0E3LEN7</accession>
<name>A0A0E3LEN7_METMZ</name>
<protein>
    <submittedName>
        <fullName evidence="2">Uncharacterized protein</fullName>
    </submittedName>
</protein>
<gene>
    <name evidence="2" type="ORF">MSMAW_0350</name>
</gene>